<comment type="caution">
    <text evidence="1">The sequence shown here is derived from an EMBL/GenBank/DDBJ whole genome shotgun (WGS) entry which is preliminary data.</text>
</comment>
<accession>A0ACB9S7C6</accession>
<proteinExistence type="predicted"/>
<dbReference type="Proteomes" id="UP001057402">
    <property type="component" value="Chromosome 2"/>
</dbReference>
<keyword evidence="2" id="KW-1185">Reference proteome</keyword>
<dbReference type="EMBL" id="CM042881">
    <property type="protein sequence ID" value="KAI4386949.1"/>
    <property type="molecule type" value="Genomic_DNA"/>
</dbReference>
<evidence type="ECO:0000313" key="2">
    <source>
        <dbReference type="Proteomes" id="UP001057402"/>
    </source>
</evidence>
<gene>
    <name evidence="1" type="ORF">MLD38_004822</name>
</gene>
<reference evidence="2" key="1">
    <citation type="journal article" date="2023" name="Front. Plant Sci.">
        <title>Chromosomal-level genome assembly of Melastoma candidum provides insights into trichome evolution.</title>
        <authorList>
            <person name="Zhong Y."/>
            <person name="Wu W."/>
            <person name="Sun C."/>
            <person name="Zou P."/>
            <person name="Liu Y."/>
            <person name="Dai S."/>
            <person name="Zhou R."/>
        </authorList>
    </citation>
    <scope>NUCLEOTIDE SEQUENCE [LARGE SCALE GENOMIC DNA]</scope>
</reference>
<name>A0ACB9S7C6_9MYRT</name>
<evidence type="ECO:0000313" key="1">
    <source>
        <dbReference type="EMBL" id="KAI4386949.1"/>
    </source>
</evidence>
<protein>
    <submittedName>
        <fullName evidence="1">Uncharacterized protein</fullName>
    </submittedName>
</protein>
<sequence length="698" mass="79187">MNGSWINEPNSNAILLFLRILALCHTAIPDVNELTGEITYEAESPDEIAFLVAAREFGFEFFKRTQSSIFIRERYASSANPIQREYKILNLLDFTSKRKRMSVIVRDEEGQIFLLCKGADSIIFDLLARNGKMFEEATTKHLNEYGETGLRTLALAYKKLEESEYMAWNTEFTKAKTSIGADRETMLERLSDMMEKDLILVGATAVEDKLQKGVPQCIDKLAQAGLKIWVLTGDKMETAINIGFACSLLRQGMKQICIAVTNSETLVQESQKAIKENILMQITNATQMVKLEKDPHAAFALIIDGKTLVYALEDDMKHQFLGLAVECASVICCRVSPKQKALVTRLVKEGTGKTTLAIGDGANDVGMIQEADIGVGISGVEGMQAVMASDFSIAQFRFLEKLLVVHGHWCYKRVAQMICYFFYKNIAFGLTFFYFEAFTAFSGQSIYDDWYMILFNVFVTSLPVISLGVFEQDVSAEICLQFPALYQQGPKNLFFDWYRIFGWMGNGLIASIVVFTFNIVFFYEQAFRSGGQTADMATIGTAMFTCIVWVVNCQIALTMSHFTWIQHFVIWGSIGFWYFFLIVYGMLPPRLTGNVYQILAEVLAPAPSYWAVTLLVTVTCILFYFVHISVQRCFNPMDHHVIQEIKYLKRDVQDKVMWKRERSKARQETKIGFTARVEAKMRILRGKLQKKTLAISSQ</sequence>
<organism evidence="1 2">
    <name type="scientific">Melastoma candidum</name>
    <dbReference type="NCBI Taxonomy" id="119954"/>
    <lineage>
        <taxon>Eukaryota</taxon>
        <taxon>Viridiplantae</taxon>
        <taxon>Streptophyta</taxon>
        <taxon>Embryophyta</taxon>
        <taxon>Tracheophyta</taxon>
        <taxon>Spermatophyta</taxon>
        <taxon>Magnoliopsida</taxon>
        <taxon>eudicotyledons</taxon>
        <taxon>Gunneridae</taxon>
        <taxon>Pentapetalae</taxon>
        <taxon>rosids</taxon>
        <taxon>malvids</taxon>
        <taxon>Myrtales</taxon>
        <taxon>Melastomataceae</taxon>
        <taxon>Melastomatoideae</taxon>
        <taxon>Melastomateae</taxon>
        <taxon>Melastoma</taxon>
    </lineage>
</organism>